<dbReference type="OrthoDB" id="429143at2759"/>
<dbReference type="EMBL" id="JAPEUV010000112">
    <property type="protein sequence ID" value="KAJ4332648.1"/>
    <property type="molecule type" value="Genomic_DNA"/>
</dbReference>
<evidence type="ECO:0000313" key="1">
    <source>
        <dbReference type="EMBL" id="KAJ4332648.1"/>
    </source>
</evidence>
<dbReference type="AlphaFoldDB" id="A0A9W8WTE6"/>
<dbReference type="Proteomes" id="UP001140562">
    <property type="component" value="Unassembled WGS sequence"/>
</dbReference>
<protein>
    <submittedName>
        <fullName evidence="1">Uncharacterized protein</fullName>
    </submittedName>
</protein>
<sequence>MVLPIENPTRSYWIEAAESPLRNFRSSNKLPEETDYTANSPKEPAITLLEARDICGSATGRNGGQLRPHVYSRYPLWCERFGPGGAMELIVHEMAHLSAFENLCAEESITEEVCLKFGETFDAAMTDEAWTRLKGALEAMRKDQGDDNDIVKACRIINDAHEAEEFTQMKGALAAVVHPTGQM</sequence>
<organism evidence="1 2">
    <name type="scientific">Didymella glomerata</name>
    <dbReference type="NCBI Taxonomy" id="749621"/>
    <lineage>
        <taxon>Eukaryota</taxon>
        <taxon>Fungi</taxon>
        <taxon>Dikarya</taxon>
        <taxon>Ascomycota</taxon>
        <taxon>Pezizomycotina</taxon>
        <taxon>Dothideomycetes</taxon>
        <taxon>Pleosporomycetidae</taxon>
        <taxon>Pleosporales</taxon>
        <taxon>Pleosporineae</taxon>
        <taxon>Didymellaceae</taxon>
        <taxon>Didymella</taxon>
    </lineage>
</organism>
<comment type="caution">
    <text evidence="1">The sequence shown here is derived from an EMBL/GenBank/DDBJ whole genome shotgun (WGS) entry which is preliminary data.</text>
</comment>
<reference evidence="1" key="1">
    <citation type="submission" date="2022-10" db="EMBL/GenBank/DDBJ databases">
        <title>Tapping the CABI collections for fungal endophytes: first genome assemblies for Collariella, Neodidymelliopsis, Ascochyta clinopodiicola, Didymella pomorum, Didymosphaeria variabile, Neocosmospora piperis and Neocucurbitaria cava.</title>
        <authorList>
            <person name="Hill R."/>
        </authorList>
    </citation>
    <scope>NUCLEOTIDE SEQUENCE</scope>
    <source>
        <strain evidence="1">IMI 360193</strain>
    </source>
</reference>
<proteinExistence type="predicted"/>
<accession>A0A9W8WTE6</accession>
<keyword evidence="2" id="KW-1185">Reference proteome</keyword>
<evidence type="ECO:0000313" key="2">
    <source>
        <dbReference type="Proteomes" id="UP001140562"/>
    </source>
</evidence>
<gene>
    <name evidence="1" type="ORF">N0V87_008208</name>
</gene>
<name>A0A9W8WTE6_9PLEO</name>